<dbReference type="eggNOG" id="COG0623">
    <property type="taxonomic scope" value="Bacteria"/>
</dbReference>
<evidence type="ECO:0008006" key="6">
    <source>
        <dbReference type="Google" id="ProtNLM"/>
    </source>
</evidence>
<name>Q1DF04_MYXXD</name>
<evidence type="ECO:0000256" key="3">
    <source>
        <dbReference type="SAM" id="MobiDB-lite"/>
    </source>
</evidence>
<dbReference type="InterPro" id="IPR002347">
    <property type="entry name" value="SDR_fam"/>
</dbReference>
<dbReference type="PRINTS" id="PR00081">
    <property type="entry name" value="GDHRDH"/>
</dbReference>
<accession>Q1DF04</accession>
<evidence type="ECO:0000256" key="2">
    <source>
        <dbReference type="ARBA" id="ARBA00023002"/>
    </source>
</evidence>
<dbReference type="HOGENOM" id="CLU_1395031_0_0_7"/>
<dbReference type="AlphaFoldDB" id="Q1DF04"/>
<organism evidence="4 5">
    <name type="scientific">Myxococcus xanthus (strain DK1622)</name>
    <dbReference type="NCBI Taxonomy" id="246197"/>
    <lineage>
        <taxon>Bacteria</taxon>
        <taxon>Pseudomonadati</taxon>
        <taxon>Myxococcota</taxon>
        <taxon>Myxococcia</taxon>
        <taxon>Myxococcales</taxon>
        <taxon>Cystobacterineae</taxon>
        <taxon>Myxococcaceae</taxon>
        <taxon>Myxococcus</taxon>
    </lineage>
</organism>
<keyword evidence="5" id="KW-1185">Reference proteome</keyword>
<dbReference type="Gene3D" id="3.40.50.720">
    <property type="entry name" value="NAD(P)-binding Rossmann-like Domain"/>
    <property type="match status" value="1"/>
</dbReference>
<dbReference type="GO" id="GO:0016491">
    <property type="term" value="F:oxidoreductase activity"/>
    <property type="evidence" value="ECO:0007669"/>
    <property type="project" value="UniProtKB-KW"/>
</dbReference>
<keyword evidence="2" id="KW-0560">Oxidoreductase</keyword>
<dbReference type="Proteomes" id="UP000002402">
    <property type="component" value="Chromosome"/>
</dbReference>
<evidence type="ECO:0000313" key="5">
    <source>
        <dbReference type="Proteomes" id="UP000002402"/>
    </source>
</evidence>
<dbReference type="PANTHER" id="PTHR24321:SF8">
    <property type="entry name" value="ESTRADIOL 17-BETA-DEHYDROGENASE 8-RELATED"/>
    <property type="match status" value="1"/>
</dbReference>
<feature type="region of interest" description="Disordered" evidence="3">
    <location>
        <begin position="1"/>
        <end position="28"/>
    </location>
</feature>
<evidence type="ECO:0000313" key="4">
    <source>
        <dbReference type="EMBL" id="ABF88316.1"/>
    </source>
</evidence>
<dbReference type="EMBL" id="CP000113">
    <property type="protein sequence ID" value="ABF88316.1"/>
    <property type="molecule type" value="Genomic_DNA"/>
</dbReference>
<dbReference type="SUPFAM" id="SSF51735">
    <property type="entry name" value="NAD(P)-binding Rossmann-fold domains"/>
    <property type="match status" value="1"/>
</dbReference>
<proteinExistence type="inferred from homology"/>
<dbReference type="InterPro" id="IPR036291">
    <property type="entry name" value="NAD(P)-bd_dom_sf"/>
</dbReference>
<dbReference type="PANTHER" id="PTHR24321">
    <property type="entry name" value="DEHYDROGENASES, SHORT CHAIN"/>
    <property type="match status" value="1"/>
</dbReference>
<protein>
    <recommendedName>
        <fullName evidence="6">SDR family oxidoreductase</fullName>
    </recommendedName>
</protein>
<dbReference type="STRING" id="246197.MXAN_0499"/>
<comment type="similarity">
    <text evidence="1">Belongs to the short-chain dehydrogenases/reductases (SDR) family.</text>
</comment>
<reference evidence="4 5" key="1">
    <citation type="journal article" date="2006" name="Proc. Natl. Acad. Sci. U.S.A.">
        <title>Evolution of sensory complexity recorded in a myxobacterial genome.</title>
        <authorList>
            <person name="Goldman B.S."/>
            <person name="Nierman W.C."/>
            <person name="Kaiser D."/>
            <person name="Slater S.C."/>
            <person name="Durkin A.S."/>
            <person name="Eisen J.A."/>
            <person name="Ronning C.M."/>
            <person name="Barbazuk W.B."/>
            <person name="Blanchard M."/>
            <person name="Field C."/>
            <person name="Halling C."/>
            <person name="Hinkle G."/>
            <person name="Iartchuk O."/>
            <person name="Kim H.S."/>
            <person name="Mackenzie C."/>
            <person name="Madupu R."/>
            <person name="Miller N."/>
            <person name="Shvartsbeyn A."/>
            <person name="Sullivan S.A."/>
            <person name="Vaudin M."/>
            <person name="Wiegand R."/>
            <person name="Kaplan H.B."/>
        </authorList>
    </citation>
    <scope>NUCLEOTIDE SEQUENCE [LARGE SCALE GENOMIC DNA]</scope>
    <source>
        <strain evidence="5">DK1622</strain>
    </source>
</reference>
<dbReference type="Pfam" id="PF13561">
    <property type="entry name" value="adh_short_C2"/>
    <property type="match status" value="1"/>
</dbReference>
<evidence type="ECO:0000256" key="1">
    <source>
        <dbReference type="ARBA" id="ARBA00006484"/>
    </source>
</evidence>
<dbReference type="KEGG" id="mxa:MXAN_0499"/>
<sequence length="195" mass="20875">MNRCPPGRAHRRSPRMDPFTSEHLGDDGDAQVRGVGRIIDVHRDPVASTKVVMIPMLSGCKTTVTVKLALAPNAPRSQPTAEPLRWQLPCEDVTETKVAASELGRHGIRVNVVAPGAIQTPLAESVGLIEVMGHEFLARTPLGKPCGMPSDVAGVVSFLCGEDAAWITGETLSVDGGNHIRGLHSYWDMLSRAAK</sequence>
<gene>
    <name evidence="4" type="ordered locus">MXAN_0499</name>
</gene>
<dbReference type="EnsemblBacteria" id="ABF88316">
    <property type="protein sequence ID" value="ABF88316"/>
    <property type="gene ID" value="MXAN_0499"/>
</dbReference>